<name>A0A162P3Q1_BACCE</name>
<evidence type="ECO:0000256" key="4">
    <source>
        <dbReference type="ARBA" id="ARBA00022832"/>
    </source>
</evidence>
<gene>
    <name evidence="7" type="primary">acpP</name>
    <name evidence="11" type="ORF">B4088_2788</name>
</gene>
<reference evidence="11 12" key="1">
    <citation type="submission" date="2015-09" db="EMBL/GenBank/DDBJ databases">
        <title>Bacillus cereus food isolates.</title>
        <authorList>
            <person name="Boekhorst J."/>
        </authorList>
    </citation>
    <scope>NUCLEOTIDE SEQUENCE [LARGE SCALE GENOMIC DNA]</scope>
    <source>
        <strain evidence="11 12">B4088</strain>
    </source>
</reference>
<evidence type="ECO:0000313" key="12">
    <source>
        <dbReference type="Proteomes" id="UP000076482"/>
    </source>
</evidence>
<comment type="subcellular location">
    <subcellularLocation>
        <location evidence="7">Cytoplasm</location>
    </subcellularLocation>
</comment>
<dbReference type="SUPFAM" id="SSF47336">
    <property type="entry name" value="ACP-like"/>
    <property type="match status" value="1"/>
</dbReference>
<keyword evidence="4 7" id="KW-0276">Fatty acid metabolism</keyword>
<dbReference type="Gene3D" id="1.10.1200.10">
    <property type="entry name" value="ACP-like"/>
    <property type="match status" value="1"/>
</dbReference>
<evidence type="ECO:0000313" key="11">
    <source>
        <dbReference type="EMBL" id="KZD66031.1"/>
    </source>
</evidence>
<organism evidence="11 12">
    <name type="scientific">Bacillus cereus</name>
    <dbReference type="NCBI Taxonomy" id="1396"/>
    <lineage>
        <taxon>Bacteria</taxon>
        <taxon>Bacillati</taxon>
        <taxon>Bacillota</taxon>
        <taxon>Bacilli</taxon>
        <taxon>Bacillales</taxon>
        <taxon>Bacillaceae</taxon>
        <taxon>Bacillus</taxon>
        <taxon>Bacillus cereus group</taxon>
    </lineage>
</organism>
<dbReference type="NCBIfam" id="NF009104">
    <property type="entry name" value="PRK12449.1"/>
    <property type="match status" value="1"/>
</dbReference>
<dbReference type="PANTHER" id="PTHR20863:SF76">
    <property type="entry name" value="CARRIER DOMAIN-CONTAINING PROTEIN"/>
    <property type="match status" value="1"/>
</dbReference>
<keyword evidence="7" id="KW-0963">Cytoplasm</keyword>
<comment type="PTM">
    <text evidence="7">4'-phosphopantetheine is transferred from CoA to a specific serine of apo-ACP by AcpS. This modification is essential for activity because fatty acids are bound in thioester linkage to the sulfhydryl of the prosthetic group.</text>
</comment>
<dbReference type="HAMAP" id="MF_01217">
    <property type="entry name" value="Acyl_carrier"/>
    <property type="match status" value="1"/>
</dbReference>
<dbReference type="GO" id="GO:0000035">
    <property type="term" value="F:acyl binding"/>
    <property type="evidence" value="ECO:0007669"/>
    <property type="project" value="TreeGrafter"/>
</dbReference>
<evidence type="ECO:0000256" key="2">
    <source>
        <dbReference type="ARBA" id="ARBA00022516"/>
    </source>
</evidence>
<dbReference type="GO" id="GO:0000036">
    <property type="term" value="F:acyl carrier activity"/>
    <property type="evidence" value="ECO:0007669"/>
    <property type="project" value="UniProtKB-UniRule"/>
</dbReference>
<evidence type="ECO:0000256" key="7">
    <source>
        <dbReference type="HAMAP-Rule" id="MF_01217"/>
    </source>
</evidence>
<keyword evidence="3 7" id="KW-0597">Phosphoprotein</keyword>
<dbReference type="InterPro" id="IPR036736">
    <property type="entry name" value="ACP-like_sf"/>
</dbReference>
<dbReference type="InterPro" id="IPR009081">
    <property type="entry name" value="PP-bd_ACP"/>
</dbReference>
<dbReference type="AlphaFoldDB" id="A0A162P3Q1"/>
<evidence type="ECO:0000256" key="3">
    <source>
        <dbReference type="ARBA" id="ARBA00022553"/>
    </source>
</evidence>
<dbReference type="Pfam" id="PF00550">
    <property type="entry name" value="PP-binding"/>
    <property type="match status" value="1"/>
</dbReference>
<dbReference type="RefSeq" id="WP_063261256.1">
    <property type="nucleotide sequence ID" value="NZ_LJKE01000045.1"/>
</dbReference>
<dbReference type="NCBIfam" id="TIGR00517">
    <property type="entry name" value="acyl_carrier"/>
    <property type="match status" value="1"/>
</dbReference>
<evidence type="ECO:0000256" key="5">
    <source>
        <dbReference type="ARBA" id="ARBA00023098"/>
    </source>
</evidence>
<feature type="modified residue" description="O-(pantetheine 4'-phosphoryl)serine" evidence="7">
    <location>
        <position position="36"/>
    </location>
</feature>
<accession>A0A162P3Q1</accession>
<protein>
    <recommendedName>
        <fullName evidence="7 8">Acyl carrier protein</fullName>
        <shortName evidence="7">ACP</shortName>
    </recommendedName>
</protein>
<evidence type="ECO:0000256" key="8">
    <source>
        <dbReference type="NCBIfam" id="TIGR00517"/>
    </source>
</evidence>
<dbReference type="GO" id="GO:0009245">
    <property type="term" value="P:lipid A biosynthetic process"/>
    <property type="evidence" value="ECO:0007669"/>
    <property type="project" value="TreeGrafter"/>
</dbReference>
<dbReference type="UniPathway" id="UPA00094"/>
<evidence type="ECO:0000256" key="9">
    <source>
        <dbReference type="RuleBase" id="RU003545"/>
    </source>
</evidence>
<keyword evidence="5 7" id="KW-0443">Lipid metabolism</keyword>
<evidence type="ECO:0000259" key="10">
    <source>
        <dbReference type="PROSITE" id="PS50075"/>
    </source>
</evidence>
<dbReference type="GO" id="GO:0005829">
    <property type="term" value="C:cytosol"/>
    <property type="evidence" value="ECO:0007669"/>
    <property type="project" value="TreeGrafter"/>
</dbReference>
<dbReference type="EMBL" id="LJKE01000045">
    <property type="protein sequence ID" value="KZD66031.1"/>
    <property type="molecule type" value="Genomic_DNA"/>
</dbReference>
<dbReference type="PROSITE" id="PS50075">
    <property type="entry name" value="CARRIER"/>
    <property type="match status" value="1"/>
</dbReference>
<dbReference type="InterPro" id="IPR003231">
    <property type="entry name" value="ACP"/>
</dbReference>
<evidence type="ECO:0000256" key="6">
    <source>
        <dbReference type="ARBA" id="ARBA00023160"/>
    </source>
</evidence>
<dbReference type="NCBIfam" id="NF002148">
    <property type="entry name" value="PRK00982.1-2"/>
    <property type="match status" value="1"/>
</dbReference>
<feature type="domain" description="Carrier" evidence="10">
    <location>
        <begin position="1"/>
        <end position="76"/>
    </location>
</feature>
<dbReference type="Proteomes" id="UP000076482">
    <property type="component" value="Unassembled WGS sequence"/>
</dbReference>
<evidence type="ECO:0000256" key="1">
    <source>
        <dbReference type="ARBA" id="ARBA00022450"/>
    </source>
</evidence>
<sequence length="76" mass="8614">MTVVEKLTDMIADRLNVDKSEINMESNFKDDLGADSLDIVEFVMQLEDEFDVEIPDEEAENLTTVGDVVAYLENNK</sequence>
<dbReference type="PANTHER" id="PTHR20863">
    <property type="entry name" value="ACYL CARRIER PROTEIN"/>
    <property type="match status" value="1"/>
</dbReference>
<keyword evidence="6 7" id="KW-0275">Fatty acid biosynthesis</keyword>
<keyword evidence="1 7" id="KW-0596">Phosphopantetheine</keyword>
<comment type="caution">
    <text evidence="11">The sequence shown here is derived from an EMBL/GenBank/DDBJ whole genome shotgun (WGS) entry which is preliminary data.</text>
</comment>
<dbReference type="NCBIfam" id="NF002150">
    <property type="entry name" value="PRK00982.1-4"/>
    <property type="match status" value="1"/>
</dbReference>
<comment type="function">
    <text evidence="7 9">Carrier of the growing fatty acid chain in fatty acid biosynthesis.</text>
</comment>
<proteinExistence type="inferred from homology"/>
<comment type="PTM">
    <text evidence="9">4'-phosphopantetheine is transferred from CoA to a specific serine of apo-ACP by acpS.</text>
</comment>
<comment type="pathway">
    <text evidence="7 9">Lipid metabolism; fatty acid biosynthesis.</text>
</comment>
<dbReference type="GO" id="GO:0016020">
    <property type="term" value="C:membrane"/>
    <property type="evidence" value="ECO:0007669"/>
    <property type="project" value="GOC"/>
</dbReference>
<keyword evidence="2 7" id="KW-0444">Lipid biosynthesis</keyword>
<dbReference type="PATRIC" id="fig|1396.535.peg.1834"/>
<comment type="similarity">
    <text evidence="7">Belongs to the acyl carrier protein (ACP) family.</text>
</comment>